<evidence type="ECO:0000313" key="2">
    <source>
        <dbReference type="Proteomes" id="UP000708148"/>
    </source>
</evidence>
<name>A0A8S1IV40_9CHLO</name>
<organism evidence="1 2">
    <name type="scientific">Ostreobium quekettii</name>
    <dbReference type="NCBI Taxonomy" id="121088"/>
    <lineage>
        <taxon>Eukaryota</taxon>
        <taxon>Viridiplantae</taxon>
        <taxon>Chlorophyta</taxon>
        <taxon>core chlorophytes</taxon>
        <taxon>Ulvophyceae</taxon>
        <taxon>TCBD clade</taxon>
        <taxon>Bryopsidales</taxon>
        <taxon>Ostreobineae</taxon>
        <taxon>Ostreobiaceae</taxon>
        <taxon>Ostreobium</taxon>
    </lineage>
</organism>
<gene>
    <name evidence="1" type="ORF">OSTQU699_LOCUS4278</name>
</gene>
<comment type="caution">
    <text evidence="1">The sequence shown here is derived from an EMBL/GenBank/DDBJ whole genome shotgun (WGS) entry which is preliminary data.</text>
</comment>
<proteinExistence type="predicted"/>
<dbReference type="Proteomes" id="UP000708148">
    <property type="component" value="Unassembled WGS sequence"/>
</dbReference>
<keyword evidence="2" id="KW-1185">Reference proteome</keyword>
<protein>
    <submittedName>
        <fullName evidence="1">Uncharacterized protein</fullName>
    </submittedName>
</protein>
<sequence>MLWLLRLGHRGMMQSGWWALDAAATFGTDVLGVVPVVGPALAAFGFALQVTGRVKAASGNLHPAQSRLARIAKHTVEVLHSIVQQQAEDCFAEVSELLEVIKEGARQLESFENLSTVQITLHGVFKGMAGPIAVMELAKQREQRLGFCEVHRKDAKMGDLSKQPAERQQHSPVMASNFGQFGCCTAAVGPWCKH</sequence>
<evidence type="ECO:0000313" key="1">
    <source>
        <dbReference type="EMBL" id="CAD7698919.1"/>
    </source>
</evidence>
<reference evidence="1" key="1">
    <citation type="submission" date="2020-12" db="EMBL/GenBank/DDBJ databases">
        <authorList>
            <person name="Iha C."/>
        </authorList>
    </citation>
    <scope>NUCLEOTIDE SEQUENCE</scope>
</reference>
<dbReference type="AlphaFoldDB" id="A0A8S1IV40"/>
<dbReference type="EMBL" id="CAJHUC010000918">
    <property type="protein sequence ID" value="CAD7698919.1"/>
    <property type="molecule type" value="Genomic_DNA"/>
</dbReference>
<accession>A0A8S1IV40</accession>